<dbReference type="OrthoDB" id="4299905at2"/>
<evidence type="ECO:0000256" key="1">
    <source>
        <dbReference type="SAM" id="MobiDB-lite"/>
    </source>
</evidence>
<reference evidence="2 3" key="1">
    <citation type="submission" date="2016-10" db="EMBL/GenBank/DDBJ databases">
        <authorList>
            <person name="de Groot N.N."/>
        </authorList>
    </citation>
    <scope>NUCLEOTIDE SEQUENCE [LARGE SCALE GENOMIC DNA]</scope>
    <source>
        <strain evidence="2 3">CGMCC 4.1877</strain>
    </source>
</reference>
<dbReference type="RefSeq" id="WP_093340963.1">
    <property type="nucleotide sequence ID" value="NZ_FOUY01000009.1"/>
</dbReference>
<evidence type="ECO:0008006" key="4">
    <source>
        <dbReference type="Google" id="ProtNLM"/>
    </source>
</evidence>
<dbReference type="AlphaFoldDB" id="A0A1I4WNC2"/>
<name>A0A1I4WNC2_PSUAM</name>
<evidence type="ECO:0000313" key="2">
    <source>
        <dbReference type="EMBL" id="SFN15291.1"/>
    </source>
</evidence>
<feature type="region of interest" description="Disordered" evidence="1">
    <location>
        <begin position="14"/>
        <end position="37"/>
    </location>
</feature>
<protein>
    <recommendedName>
        <fullName evidence="4">Regulatory protein</fullName>
    </recommendedName>
</protein>
<dbReference type="EMBL" id="FOUY01000009">
    <property type="protein sequence ID" value="SFN15291.1"/>
    <property type="molecule type" value="Genomic_DNA"/>
</dbReference>
<dbReference type="Proteomes" id="UP000199614">
    <property type="component" value="Unassembled WGS sequence"/>
</dbReference>
<organism evidence="2 3">
    <name type="scientific">Pseudonocardia ammonioxydans</name>
    <dbReference type="NCBI Taxonomy" id="260086"/>
    <lineage>
        <taxon>Bacteria</taxon>
        <taxon>Bacillati</taxon>
        <taxon>Actinomycetota</taxon>
        <taxon>Actinomycetes</taxon>
        <taxon>Pseudonocardiales</taxon>
        <taxon>Pseudonocardiaceae</taxon>
        <taxon>Pseudonocardia</taxon>
    </lineage>
</organism>
<keyword evidence="3" id="KW-1185">Reference proteome</keyword>
<sequence length="107" mass="11440">MAMIKVDITGTRFTVGAAPRPKNDMEGRQRTDRQTGTPLFITQLVKVDAEGAEILSITTPGAPQVEQGAEVRPVALVAIPWQQGQRAGVAFKADRIEPTQTPSAKAS</sequence>
<gene>
    <name evidence="2" type="ORF">SAMN05216207_10094</name>
</gene>
<dbReference type="STRING" id="260086.SAMN05216207_10094"/>
<accession>A0A1I4WNC2</accession>
<proteinExistence type="predicted"/>
<feature type="compositionally biased region" description="Basic and acidic residues" evidence="1">
    <location>
        <begin position="21"/>
        <end position="33"/>
    </location>
</feature>
<evidence type="ECO:0000313" key="3">
    <source>
        <dbReference type="Proteomes" id="UP000199614"/>
    </source>
</evidence>